<dbReference type="AlphaFoldDB" id="A0A5M3WM46"/>
<evidence type="ECO:0000313" key="3">
    <source>
        <dbReference type="Proteomes" id="UP000331127"/>
    </source>
</evidence>
<accession>A0A5M3WM46</accession>
<feature type="region of interest" description="Disordered" evidence="1">
    <location>
        <begin position="35"/>
        <end position="84"/>
    </location>
</feature>
<keyword evidence="3" id="KW-1185">Reference proteome</keyword>
<name>A0A5M3WM46_9ACTN</name>
<sequence length="84" mass="8869">MRVRLHHEQARTEGCALQGHVATFTADQVAALMQGGGASRTAAPMPGRRSGSQPRREVRRDPPTRGAPGSPLLHAFQAGDDAGE</sequence>
<proteinExistence type="predicted"/>
<feature type="compositionally biased region" description="Basic and acidic residues" evidence="1">
    <location>
        <begin position="54"/>
        <end position="63"/>
    </location>
</feature>
<dbReference type="EMBL" id="BLAE01000017">
    <property type="protein sequence ID" value="GES09706.1"/>
    <property type="molecule type" value="Genomic_DNA"/>
</dbReference>
<protein>
    <submittedName>
        <fullName evidence="2">Uncharacterized protein</fullName>
    </submittedName>
</protein>
<evidence type="ECO:0000256" key="1">
    <source>
        <dbReference type="SAM" id="MobiDB-lite"/>
    </source>
</evidence>
<organism evidence="2 3">
    <name type="scientific">Acrocarpospora macrocephala</name>
    <dbReference type="NCBI Taxonomy" id="150177"/>
    <lineage>
        <taxon>Bacteria</taxon>
        <taxon>Bacillati</taxon>
        <taxon>Actinomycetota</taxon>
        <taxon>Actinomycetes</taxon>
        <taxon>Streptosporangiales</taxon>
        <taxon>Streptosporangiaceae</taxon>
        <taxon>Acrocarpospora</taxon>
    </lineage>
</organism>
<evidence type="ECO:0000313" key="2">
    <source>
        <dbReference type="EMBL" id="GES09706.1"/>
    </source>
</evidence>
<dbReference type="Proteomes" id="UP000331127">
    <property type="component" value="Unassembled WGS sequence"/>
</dbReference>
<gene>
    <name evidence="2" type="ORF">Amac_033020</name>
</gene>
<comment type="caution">
    <text evidence="2">The sequence shown here is derived from an EMBL/GenBank/DDBJ whole genome shotgun (WGS) entry which is preliminary data.</text>
</comment>
<reference evidence="2 3" key="1">
    <citation type="submission" date="2019-10" db="EMBL/GenBank/DDBJ databases">
        <title>Whole genome shotgun sequence of Acrocarpospora macrocephala NBRC 16266.</title>
        <authorList>
            <person name="Ichikawa N."/>
            <person name="Kimura A."/>
            <person name="Kitahashi Y."/>
            <person name="Komaki H."/>
            <person name="Oguchi A."/>
        </authorList>
    </citation>
    <scope>NUCLEOTIDE SEQUENCE [LARGE SCALE GENOMIC DNA]</scope>
    <source>
        <strain evidence="2 3">NBRC 16266</strain>
    </source>
</reference>